<proteinExistence type="predicted"/>
<reference evidence="3 4" key="1">
    <citation type="submission" date="2020-01" db="EMBL/GenBank/DDBJ databases">
        <title>Genomes assembled from Gulf of Kutch pelagic sediment metagenomes.</title>
        <authorList>
            <person name="Chandrashekar M."/>
            <person name="Mahajan M.S."/>
            <person name="Dave K.J."/>
            <person name="Vatsa P."/>
            <person name="Nathani N.M."/>
        </authorList>
    </citation>
    <scope>NUCLEOTIDE SEQUENCE [LARGE SCALE GENOMIC DNA]</scope>
    <source>
        <strain evidence="3">KS3-K002</strain>
    </source>
</reference>
<name>A0AAE4ZA01_9BACT</name>
<feature type="domain" description="DUF2914" evidence="2">
    <location>
        <begin position="82"/>
        <end position="141"/>
    </location>
</feature>
<dbReference type="Pfam" id="PF11141">
    <property type="entry name" value="DUF2914"/>
    <property type="match status" value="1"/>
</dbReference>
<organism evidence="3 4">
    <name type="scientific">Candidatus Kutchimonas denitrificans</name>
    <dbReference type="NCBI Taxonomy" id="3056748"/>
    <lineage>
        <taxon>Bacteria</taxon>
        <taxon>Pseudomonadati</taxon>
        <taxon>Gemmatimonadota</taxon>
        <taxon>Gemmatimonadia</taxon>
        <taxon>Candidatus Palauibacterales</taxon>
        <taxon>Candidatus Palauibacteraceae</taxon>
        <taxon>Candidatus Kutchimonas</taxon>
    </lineage>
</organism>
<dbReference type="EMBL" id="JAACAK010000130">
    <property type="protein sequence ID" value="NIR76524.1"/>
    <property type="molecule type" value="Genomic_DNA"/>
</dbReference>
<evidence type="ECO:0000313" key="3">
    <source>
        <dbReference type="EMBL" id="NIR76524.1"/>
    </source>
</evidence>
<keyword evidence="1" id="KW-0732">Signal</keyword>
<feature type="chain" id="PRO_5041933681" evidence="1">
    <location>
        <begin position="24"/>
        <end position="142"/>
    </location>
</feature>
<sequence length="142" mass="15835">MLYRNVALMAFAMLLGMAVAVSAQEPQEQQGQEEQPGLAVAEAVITADIVDRQPGGNLEMVDSDMGRVYCWTRITGAQEEITIEHVWYKGDVEMARVPLRIAGSNWRTWSSKNIEEIWTGPWHVDIVGPDGTVLETVEFTVE</sequence>
<evidence type="ECO:0000259" key="2">
    <source>
        <dbReference type="Pfam" id="PF11141"/>
    </source>
</evidence>
<gene>
    <name evidence="3" type="ORF">GWO12_15700</name>
</gene>
<evidence type="ECO:0000256" key="1">
    <source>
        <dbReference type="SAM" id="SignalP"/>
    </source>
</evidence>
<accession>A0AAE4ZA01</accession>
<feature type="signal peptide" evidence="1">
    <location>
        <begin position="1"/>
        <end position="23"/>
    </location>
</feature>
<dbReference type="Proteomes" id="UP000702544">
    <property type="component" value="Unassembled WGS sequence"/>
</dbReference>
<evidence type="ECO:0000313" key="4">
    <source>
        <dbReference type="Proteomes" id="UP000702544"/>
    </source>
</evidence>
<comment type="caution">
    <text evidence="3">The sequence shown here is derived from an EMBL/GenBank/DDBJ whole genome shotgun (WGS) entry which is preliminary data.</text>
</comment>
<dbReference type="InterPro" id="IPR022606">
    <property type="entry name" value="DUF2914"/>
</dbReference>
<dbReference type="AlphaFoldDB" id="A0AAE4ZA01"/>
<protein>
    <submittedName>
        <fullName evidence="3">DUF2914 domain-containing protein</fullName>
    </submittedName>
</protein>